<dbReference type="CDD" id="cd00060">
    <property type="entry name" value="FHA"/>
    <property type="match status" value="1"/>
</dbReference>
<dbReference type="Gene3D" id="2.60.200.20">
    <property type="match status" value="1"/>
</dbReference>
<evidence type="ECO:0000313" key="5">
    <source>
        <dbReference type="Proteomes" id="UP000655570"/>
    </source>
</evidence>
<dbReference type="EMBL" id="JACSQF010000013">
    <property type="protein sequence ID" value="MBD7981737.1"/>
    <property type="molecule type" value="Genomic_DNA"/>
</dbReference>
<evidence type="ECO:0000313" key="4">
    <source>
        <dbReference type="EMBL" id="MBD7981737.1"/>
    </source>
</evidence>
<feature type="domain" description="FHA" evidence="3">
    <location>
        <begin position="154"/>
        <end position="210"/>
    </location>
</feature>
<gene>
    <name evidence="4" type="ORF">H9641_13530</name>
</gene>
<keyword evidence="1" id="KW-0597">Phosphoprotein</keyword>
<feature type="compositionally biased region" description="Pro residues" evidence="2">
    <location>
        <begin position="66"/>
        <end position="95"/>
    </location>
</feature>
<dbReference type="InterPro" id="IPR000253">
    <property type="entry name" value="FHA_dom"/>
</dbReference>
<sequence>MIAGVPREWTGATPAAAARAFDVAHEPSAIAPAPNLAAEADDHDGHTVFSSVIADLRAQVGGAGVPPLPAPTPAPEAPPAPPAGAGPIFSPPPAPGSQQILARVCREEHANPASRDTCGRCGAPLDGDAHLVTRPSLGRFTLSNGQVVELDRPVVLGRRPRTTRAQSNDLPRLVAVPSPEQDISRSHVEIQLEGWHVLVCDLNTTNGTTVLRPGQPPRRLHPGEPMMVASHDVVDVGDGVTFVFEGLL</sequence>
<dbReference type="SUPFAM" id="SSF49879">
    <property type="entry name" value="SMAD/FHA domain"/>
    <property type="match status" value="1"/>
</dbReference>
<evidence type="ECO:0000256" key="1">
    <source>
        <dbReference type="ARBA" id="ARBA00022553"/>
    </source>
</evidence>
<dbReference type="Proteomes" id="UP000655570">
    <property type="component" value="Unassembled WGS sequence"/>
</dbReference>
<accession>A0ABR8U145</accession>
<dbReference type="Pfam" id="PF00498">
    <property type="entry name" value="FHA"/>
    <property type="match status" value="1"/>
</dbReference>
<proteinExistence type="predicted"/>
<reference evidence="4 5" key="1">
    <citation type="submission" date="2020-08" db="EMBL/GenBank/DDBJ databases">
        <title>A Genomic Blueprint of the Chicken Gut Microbiome.</title>
        <authorList>
            <person name="Gilroy R."/>
            <person name="Ravi A."/>
            <person name="Getino M."/>
            <person name="Pursley I."/>
            <person name="Horton D.L."/>
            <person name="Alikhan N.-F."/>
            <person name="Baker D."/>
            <person name="Gharbi K."/>
            <person name="Hall N."/>
            <person name="Watson M."/>
            <person name="Adriaenssens E.M."/>
            <person name="Foster-Nyarko E."/>
            <person name="Jarju S."/>
            <person name="Secka A."/>
            <person name="Antonio M."/>
            <person name="Oren A."/>
            <person name="Chaudhuri R."/>
            <person name="La Ragione R.M."/>
            <person name="Hildebrand F."/>
            <person name="Pallen M.J."/>
        </authorList>
    </citation>
    <scope>NUCLEOTIDE SEQUENCE [LARGE SCALE GENOMIC DNA]</scope>
    <source>
        <strain evidence="4 5">Sa2CUA9</strain>
    </source>
</reference>
<comment type="caution">
    <text evidence="4">The sequence shown here is derived from an EMBL/GenBank/DDBJ whole genome shotgun (WGS) entry which is preliminary data.</text>
</comment>
<evidence type="ECO:0000259" key="3">
    <source>
        <dbReference type="PROSITE" id="PS50006"/>
    </source>
</evidence>
<organism evidence="4 5">
    <name type="scientific">Oerskovia merdavium</name>
    <dbReference type="NCBI Taxonomy" id="2762227"/>
    <lineage>
        <taxon>Bacteria</taxon>
        <taxon>Bacillati</taxon>
        <taxon>Actinomycetota</taxon>
        <taxon>Actinomycetes</taxon>
        <taxon>Micrococcales</taxon>
        <taxon>Cellulomonadaceae</taxon>
        <taxon>Oerskovia</taxon>
    </lineage>
</organism>
<name>A0ABR8U145_9CELL</name>
<feature type="region of interest" description="Disordered" evidence="2">
    <location>
        <begin position="63"/>
        <end position="97"/>
    </location>
</feature>
<dbReference type="InterPro" id="IPR008984">
    <property type="entry name" value="SMAD_FHA_dom_sf"/>
</dbReference>
<protein>
    <submittedName>
        <fullName evidence="4">FHA domain-containing protein</fullName>
    </submittedName>
</protein>
<evidence type="ECO:0000256" key="2">
    <source>
        <dbReference type="SAM" id="MobiDB-lite"/>
    </source>
</evidence>
<keyword evidence="5" id="KW-1185">Reference proteome</keyword>
<dbReference type="PROSITE" id="PS50006">
    <property type="entry name" value="FHA_DOMAIN"/>
    <property type="match status" value="1"/>
</dbReference>